<gene>
    <name evidence="2" type="ordered locus">MYSTI_05268</name>
</gene>
<evidence type="ECO:0000256" key="1">
    <source>
        <dbReference type="SAM" id="MobiDB-lite"/>
    </source>
</evidence>
<dbReference type="KEGG" id="msd:MYSTI_05268"/>
<dbReference type="PATRIC" id="fig|1278073.3.peg.5337"/>
<feature type="region of interest" description="Disordered" evidence="1">
    <location>
        <begin position="61"/>
        <end position="80"/>
    </location>
</feature>
<dbReference type="EMBL" id="CP004025">
    <property type="protein sequence ID" value="AGC46548.1"/>
    <property type="molecule type" value="Genomic_DNA"/>
</dbReference>
<feature type="region of interest" description="Disordered" evidence="1">
    <location>
        <begin position="1"/>
        <end position="20"/>
    </location>
</feature>
<dbReference type="AlphaFoldDB" id="L7UES1"/>
<dbReference type="RefSeq" id="WP_015350804.1">
    <property type="nucleotide sequence ID" value="NC_020126.1"/>
</dbReference>
<reference evidence="2 3" key="1">
    <citation type="journal article" date="2013" name="Genome Announc.">
        <title>Complete genome sequence of Myxococcus stipitatus strain DSM 14675, a fruiting myxobacterium.</title>
        <authorList>
            <person name="Huntley S."/>
            <person name="Kneip S."/>
            <person name="Treuner-Lange A."/>
            <person name="Sogaard-Andersen L."/>
        </authorList>
    </citation>
    <scope>NUCLEOTIDE SEQUENCE [LARGE SCALE GENOMIC DNA]</scope>
    <source>
        <strain evidence="3">DSM 14675 / JCM 12634 / Mx s8</strain>
    </source>
</reference>
<evidence type="ECO:0000313" key="3">
    <source>
        <dbReference type="Proteomes" id="UP000011131"/>
    </source>
</evidence>
<organism evidence="2 3">
    <name type="scientific">Myxococcus stipitatus (strain DSM 14675 / JCM 12634 / Mx s8)</name>
    <dbReference type="NCBI Taxonomy" id="1278073"/>
    <lineage>
        <taxon>Bacteria</taxon>
        <taxon>Pseudomonadati</taxon>
        <taxon>Myxococcota</taxon>
        <taxon>Myxococcia</taxon>
        <taxon>Myxococcales</taxon>
        <taxon>Cystobacterineae</taxon>
        <taxon>Myxococcaceae</taxon>
        <taxon>Myxococcus</taxon>
    </lineage>
</organism>
<keyword evidence="3" id="KW-1185">Reference proteome</keyword>
<sequence length="80" mass="8396">MPTGSKPGGAYNTRPMDKGPSLQTMATEALANIERYAELGAAVSEKVALLNFKNSLQHAQDSTLTKVGETISSSARDSSP</sequence>
<evidence type="ECO:0000313" key="2">
    <source>
        <dbReference type="EMBL" id="AGC46548.1"/>
    </source>
</evidence>
<dbReference type="HOGENOM" id="CLU_2586027_0_0_7"/>
<proteinExistence type="predicted"/>
<accession>L7UES1</accession>
<protein>
    <submittedName>
        <fullName evidence="2">Uncharacterized protein</fullName>
    </submittedName>
</protein>
<name>L7UES1_MYXSD</name>
<dbReference type="Proteomes" id="UP000011131">
    <property type="component" value="Chromosome"/>
</dbReference>